<dbReference type="GO" id="GO:0016491">
    <property type="term" value="F:oxidoreductase activity"/>
    <property type="evidence" value="ECO:0007669"/>
    <property type="project" value="UniProtKB-KW"/>
</dbReference>
<name>A0A2W0EXB6_PSEJE</name>
<evidence type="ECO:0000256" key="4">
    <source>
        <dbReference type="ARBA" id="ARBA00023002"/>
    </source>
</evidence>
<dbReference type="Gene3D" id="3.90.380.10">
    <property type="entry name" value="Naphthalene 1,2-dioxygenase Alpha Subunit, Chain A, domain 1"/>
    <property type="match status" value="1"/>
</dbReference>
<proteinExistence type="predicted"/>
<dbReference type="PRINTS" id="PR00090">
    <property type="entry name" value="RNGDIOXGNASE"/>
</dbReference>
<evidence type="ECO:0000259" key="7">
    <source>
        <dbReference type="PROSITE" id="PS51296"/>
    </source>
</evidence>
<evidence type="ECO:0000256" key="1">
    <source>
        <dbReference type="ARBA" id="ARBA00001962"/>
    </source>
</evidence>
<keyword evidence="5" id="KW-0408">Iron</keyword>
<dbReference type="Gene3D" id="2.102.10.10">
    <property type="entry name" value="Rieske [2Fe-2S] iron-sulphur domain"/>
    <property type="match status" value="1"/>
</dbReference>
<dbReference type="InterPro" id="IPR017941">
    <property type="entry name" value="Rieske_2Fe-2S"/>
</dbReference>
<evidence type="ECO:0000256" key="6">
    <source>
        <dbReference type="ARBA" id="ARBA00023014"/>
    </source>
</evidence>
<comment type="caution">
    <text evidence="8">The sequence shown here is derived from an EMBL/GenBank/DDBJ whole genome shotgun (WGS) entry which is preliminary data.</text>
</comment>
<dbReference type="Proteomes" id="UP000247437">
    <property type="component" value="Unassembled WGS sequence"/>
</dbReference>
<dbReference type="CDD" id="cd08884">
    <property type="entry name" value="RHO_alpha_C_GbcA-like"/>
    <property type="match status" value="1"/>
</dbReference>
<organism evidence="8 9">
    <name type="scientific">Pseudomonas jessenii</name>
    <dbReference type="NCBI Taxonomy" id="77298"/>
    <lineage>
        <taxon>Bacteria</taxon>
        <taxon>Pseudomonadati</taxon>
        <taxon>Pseudomonadota</taxon>
        <taxon>Gammaproteobacteria</taxon>
        <taxon>Pseudomonadales</taxon>
        <taxon>Pseudomonadaceae</taxon>
        <taxon>Pseudomonas</taxon>
    </lineage>
</organism>
<keyword evidence="6" id="KW-0411">Iron-sulfur</keyword>
<comment type="cofactor">
    <cofactor evidence="1">
        <name>Fe cation</name>
        <dbReference type="ChEBI" id="CHEBI:24875"/>
    </cofactor>
</comment>
<keyword evidence="2" id="KW-0001">2Fe-2S</keyword>
<gene>
    <name evidence="8" type="ORF">CRX42_00640</name>
</gene>
<dbReference type="GO" id="GO:0005506">
    <property type="term" value="F:iron ion binding"/>
    <property type="evidence" value="ECO:0007669"/>
    <property type="project" value="InterPro"/>
</dbReference>
<dbReference type="PANTHER" id="PTHR43756">
    <property type="entry name" value="CHOLINE MONOOXYGENASE, CHLOROPLASTIC"/>
    <property type="match status" value="1"/>
</dbReference>
<dbReference type="CDD" id="cd03469">
    <property type="entry name" value="Rieske_RO_Alpha_N"/>
    <property type="match status" value="1"/>
</dbReference>
<evidence type="ECO:0000313" key="9">
    <source>
        <dbReference type="Proteomes" id="UP000247437"/>
    </source>
</evidence>
<dbReference type="PROSITE" id="PS51296">
    <property type="entry name" value="RIESKE"/>
    <property type="match status" value="1"/>
</dbReference>
<evidence type="ECO:0000256" key="2">
    <source>
        <dbReference type="ARBA" id="ARBA00022714"/>
    </source>
</evidence>
<reference evidence="8 9" key="1">
    <citation type="journal article" date="2018" name="Appl. Microbiol. Biotechnol.">
        <title>Characterization of the caprolactam degradation pathway in Pseudomonas jessenii using mass spectrometry-based proteomics.</title>
        <authorList>
            <person name="Otzen M."/>
            <person name="Palacio C."/>
            <person name="Janssen D.B."/>
        </authorList>
    </citation>
    <scope>NUCLEOTIDE SEQUENCE [LARGE SCALE GENOMIC DNA]</scope>
    <source>
        <strain evidence="8 9">GO3</strain>
    </source>
</reference>
<dbReference type="Pfam" id="PF00355">
    <property type="entry name" value="Rieske"/>
    <property type="match status" value="1"/>
</dbReference>
<keyword evidence="4" id="KW-0560">Oxidoreductase</keyword>
<dbReference type="SUPFAM" id="SSF50022">
    <property type="entry name" value="ISP domain"/>
    <property type="match status" value="1"/>
</dbReference>
<dbReference type="GO" id="GO:0051537">
    <property type="term" value="F:2 iron, 2 sulfur cluster binding"/>
    <property type="evidence" value="ECO:0007669"/>
    <property type="project" value="UniProtKB-KW"/>
</dbReference>
<dbReference type="AlphaFoldDB" id="A0A2W0EXB6"/>
<dbReference type="Pfam" id="PF00848">
    <property type="entry name" value="Ring_hydroxyl_A"/>
    <property type="match status" value="1"/>
</dbReference>
<dbReference type="OrthoDB" id="9769355at2"/>
<dbReference type="PANTHER" id="PTHR43756:SF5">
    <property type="entry name" value="CHOLINE MONOOXYGENASE, CHLOROPLASTIC"/>
    <property type="match status" value="1"/>
</dbReference>
<dbReference type="SUPFAM" id="SSF55961">
    <property type="entry name" value="Bet v1-like"/>
    <property type="match status" value="1"/>
</dbReference>
<sequence length="412" mass="46951">MSAMKNNMIRRERLEKLLDSQVLGETLDQEFYTDDELFQLEMSAIWHREWLFAGMSCEIKTAGSWFKVDIGAASVVIMRGRDGGIRAFHNTCRHRGSRICVGEKGKSRNLVCPYHQWTYDDTGELIFAREMPEDFDKSSNSLEKVHVRELEGYIFISLSDNPAPFEEFSSVVAPYLAPHELSDAKVAYEMTIIEEANWKLVIENNRECYHCRSGHPELLNTIAEVEDVNDPDCPPEYIPKVAADQKRWDSQGLAHKLHVNLEGWQIVRVPMYRGISFTMDGQPASKRVMGRLPDFDVGSVRIMHFPNTWNHALGDHAISFRVLPLGPQKTAVTTKWLVHKDAVEGVDYDIDNLLKVWLATNDQDKTLAENNQLGINSPAYRKGKYSSSAEYGVVAFIKWYLDAMKRSTADLG</sequence>
<dbReference type="InterPro" id="IPR036922">
    <property type="entry name" value="Rieske_2Fe-2S_sf"/>
</dbReference>
<keyword evidence="3" id="KW-0479">Metal-binding</keyword>
<dbReference type="InterPro" id="IPR001663">
    <property type="entry name" value="Rng_hydr_dOase-A"/>
</dbReference>
<feature type="domain" description="Rieske" evidence="7">
    <location>
        <begin position="50"/>
        <end position="156"/>
    </location>
</feature>
<dbReference type="InterPro" id="IPR015879">
    <property type="entry name" value="Ring_hydroxy_dOase_asu_C_dom"/>
</dbReference>
<dbReference type="EMBL" id="PDLL01000003">
    <property type="protein sequence ID" value="PYY72486.1"/>
    <property type="molecule type" value="Genomic_DNA"/>
</dbReference>
<evidence type="ECO:0000256" key="3">
    <source>
        <dbReference type="ARBA" id="ARBA00022723"/>
    </source>
</evidence>
<evidence type="ECO:0000313" key="8">
    <source>
        <dbReference type="EMBL" id="PYY72486.1"/>
    </source>
</evidence>
<accession>A0A2W0EXB6</accession>
<protein>
    <submittedName>
        <fullName evidence="8">Rieske (2Fe-2S) protein</fullName>
    </submittedName>
</protein>
<evidence type="ECO:0000256" key="5">
    <source>
        <dbReference type="ARBA" id="ARBA00023004"/>
    </source>
</evidence>